<gene>
    <name evidence="1" type="ORF">CDV26_03335</name>
</gene>
<protein>
    <submittedName>
        <fullName evidence="1">Uncharacterized protein</fullName>
    </submittedName>
</protein>
<dbReference type="RefSeq" id="WP_088772089.1">
    <property type="nucleotide sequence ID" value="NZ_CP022132.1"/>
</dbReference>
<proteinExistence type="predicted"/>
<organism evidence="1 2">
    <name type="scientific">Francisella halioticida</name>
    <dbReference type="NCBI Taxonomy" id="549298"/>
    <lineage>
        <taxon>Bacteria</taxon>
        <taxon>Pseudomonadati</taxon>
        <taxon>Pseudomonadota</taxon>
        <taxon>Gammaproteobacteria</taxon>
        <taxon>Thiotrichales</taxon>
        <taxon>Francisellaceae</taxon>
        <taxon>Francisella</taxon>
    </lineage>
</organism>
<dbReference type="SUPFAM" id="SSF53756">
    <property type="entry name" value="UDP-Glycosyltransferase/glycogen phosphorylase"/>
    <property type="match status" value="1"/>
</dbReference>
<keyword evidence="2" id="KW-1185">Reference proteome</keyword>
<name>A0ABN5B188_9GAMM</name>
<dbReference type="Gene3D" id="3.40.50.2000">
    <property type="entry name" value="Glycogen Phosphorylase B"/>
    <property type="match status" value="1"/>
</dbReference>
<dbReference type="EMBL" id="CP022132">
    <property type="protein sequence ID" value="ASG67555.1"/>
    <property type="molecule type" value="Genomic_DNA"/>
</dbReference>
<dbReference type="Proteomes" id="UP000249910">
    <property type="component" value="Chromosome"/>
</dbReference>
<evidence type="ECO:0000313" key="1">
    <source>
        <dbReference type="EMBL" id="ASG67555.1"/>
    </source>
</evidence>
<reference evidence="1 2" key="1">
    <citation type="submission" date="2017-06" db="EMBL/GenBank/DDBJ databases">
        <title>Complete genome of Francisella halioticida.</title>
        <authorList>
            <person name="Sjodin A."/>
        </authorList>
    </citation>
    <scope>NUCLEOTIDE SEQUENCE [LARGE SCALE GENOMIC DNA]</scope>
    <source>
        <strain evidence="1 2">DSM 23729</strain>
    </source>
</reference>
<sequence length="91" mass="10470">MLIYSLATLGTKFSKLLLKFHGVLYNRGSVSEIVNRDSGFIINYLDQMSDAIDQIDSIDPYKCREYTLNNFDISVCAKNYIKQYERVVSTT</sequence>
<accession>A0ABN5B188</accession>
<evidence type="ECO:0000313" key="2">
    <source>
        <dbReference type="Proteomes" id="UP000249910"/>
    </source>
</evidence>